<proteinExistence type="predicted"/>
<dbReference type="AlphaFoldDB" id="A0A428YT51"/>
<feature type="transmembrane region" description="Helical" evidence="1">
    <location>
        <begin position="46"/>
        <end position="67"/>
    </location>
</feature>
<evidence type="ECO:0000256" key="1">
    <source>
        <dbReference type="SAM" id="Phobius"/>
    </source>
</evidence>
<gene>
    <name evidence="2" type="ORF">DMH04_42315</name>
</gene>
<dbReference type="RefSeq" id="WP_037273072.1">
    <property type="nucleotide sequence ID" value="NZ_QHKI01000059.1"/>
</dbReference>
<reference evidence="2 3" key="1">
    <citation type="submission" date="2018-05" db="EMBL/GenBank/DDBJ databases">
        <title>Evolution of GPA BGCs.</title>
        <authorList>
            <person name="Waglechner N."/>
            <person name="Wright G.D."/>
        </authorList>
    </citation>
    <scope>NUCLEOTIDE SEQUENCE [LARGE SCALE GENOMIC DNA]</scope>
    <source>
        <strain evidence="2 3">A82846</strain>
    </source>
</reference>
<feature type="transmembrane region" description="Helical" evidence="1">
    <location>
        <begin position="7"/>
        <end position="26"/>
    </location>
</feature>
<feature type="transmembrane region" description="Helical" evidence="1">
    <location>
        <begin position="103"/>
        <end position="127"/>
    </location>
</feature>
<keyword evidence="1" id="KW-0812">Transmembrane</keyword>
<keyword evidence="1" id="KW-0472">Membrane</keyword>
<feature type="transmembrane region" description="Helical" evidence="1">
    <location>
        <begin position="79"/>
        <end position="97"/>
    </location>
</feature>
<dbReference type="Proteomes" id="UP000287547">
    <property type="component" value="Unassembled WGS sequence"/>
</dbReference>
<sequence length="136" mass="14825">MDIPGRAALRAIMAGSVISTALHYTHNYLKIEQYPQPPSISGATTQLAIVIAWPLLTAIGITGYVLYTRGRLWGARACLLIYSLTGLVTLGHFMAGVPDVPWYWFVTIFTDALAGLALWAFVVWSAIAERTRATAT</sequence>
<dbReference type="OrthoDB" id="3623011at2"/>
<comment type="caution">
    <text evidence="2">The sequence shown here is derived from an EMBL/GenBank/DDBJ whole genome shotgun (WGS) entry which is preliminary data.</text>
</comment>
<protein>
    <submittedName>
        <fullName evidence="2">Uncharacterized protein</fullName>
    </submittedName>
</protein>
<organism evidence="2 3">
    <name type="scientific">Kibdelosporangium aridum</name>
    <dbReference type="NCBI Taxonomy" id="2030"/>
    <lineage>
        <taxon>Bacteria</taxon>
        <taxon>Bacillati</taxon>
        <taxon>Actinomycetota</taxon>
        <taxon>Actinomycetes</taxon>
        <taxon>Pseudonocardiales</taxon>
        <taxon>Pseudonocardiaceae</taxon>
        <taxon>Kibdelosporangium</taxon>
    </lineage>
</organism>
<evidence type="ECO:0000313" key="3">
    <source>
        <dbReference type="Proteomes" id="UP000287547"/>
    </source>
</evidence>
<accession>A0A428YT51</accession>
<evidence type="ECO:0000313" key="2">
    <source>
        <dbReference type="EMBL" id="RSM72668.1"/>
    </source>
</evidence>
<dbReference type="EMBL" id="QHKI01000059">
    <property type="protein sequence ID" value="RSM72668.1"/>
    <property type="molecule type" value="Genomic_DNA"/>
</dbReference>
<keyword evidence="1" id="KW-1133">Transmembrane helix</keyword>
<name>A0A428YT51_KIBAR</name>